<dbReference type="AlphaFoldDB" id="A0AAV4MMY7"/>
<reference evidence="1 2" key="1">
    <citation type="submission" date="2021-06" db="EMBL/GenBank/DDBJ databases">
        <title>Caerostris extrusa draft genome.</title>
        <authorList>
            <person name="Kono N."/>
            <person name="Arakawa K."/>
        </authorList>
    </citation>
    <scope>NUCLEOTIDE SEQUENCE [LARGE SCALE GENOMIC DNA]</scope>
</reference>
<protein>
    <submittedName>
        <fullName evidence="1">Uncharacterized protein</fullName>
    </submittedName>
</protein>
<keyword evidence="2" id="KW-1185">Reference proteome</keyword>
<organism evidence="1 2">
    <name type="scientific">Caerostris extrusa</name>
    <name type="common">Bark spider</name>
    <name type="synonym">Caerostris bankana</name>
    <dbReference type="NCBI Taxonomy" id="172846"/>
    <lineage>
        <taxon>Eukaryota</taxon>
        <taxon>Metazoa</taxon>
        <taxon>Ecdysozoa</taxon>
        <taxon>Arthropoda</taxon>
        <taxon>Chelicerata</taxon>
        <taxon>Arachnida</taxon>
        <taxon>Araneae</taxon>
        <taxon>Araneomorphae</taxon>
        <taxon>Entelegynae</taxon>
        <taxon>Araneoidea</taxon>
        <taxon>Araneidae</taxon>
        <taxon>Caerostris</taxon>
    </lineage>
</organism>
<proteinExistence type="predicted"/>
<evidence type="ECO:0000313" key="2">
    <source>
        <dbReference type="Proteomes" id="UP001054945"/>
    </source>
</evidence>
<evidence type="ECO:0000313" key="1">
    <source>
        <dbReference type="EMBL" id="GIX73205.1"/>
    </source>
</evidence>
<accession>A0AAV4MMY7</accession>
<name>A0AAV4MMY7_CAEEX</name>
<comment type="caution">
    <text evidence="1">The sequence shown here is derived from an EMBL/GenBank/DDBJ whole genome shotgun (WGS) entry which is preliminary data.</text>
</comment>
<sequence length="186" mass="21191">MVQFKPNISYFTIRQPHPPNLLQESYGVIEVICLSTTCHLCCPSALVRLPLEIFDIPLMGCINPERGYHSAVNQVVTSAAAIGVEIVQELRRPRSHSSVHFLSSVLPKLVRLPLEIFDIPLMGCINPEGDTIPQSIKLSPVQQRLEFKLSRVRLGIPVKWMQGKKRVYWFLFFSRNILMLLVVNQE</sequence>
<dbReference type="Proteomes" id="UP001054945">
    <property type="component" value="Unassembled WGS sequence"/>
</dbReference>
<gene>
    <name evidence="1" type="ORF">CEXT_73531</name>
</gene>
<dbReference type="EMBL" id="BPLR01002387">
    <property type="protein sequence ID" value="GIX73205.1"/>
    <property type="molecule type" value="Genomic_DNA"/>
</dbReference>